<evidence type="ECO:0000313" key="4">
    <source>
        <dbReference type="Proteomes" id="UP000041254"/>
    </source>
</evidence>
<feature type="region of interest" description="Disordered" evidence="2">
    <location>
        <begin position="1"/>
        <end position="44"/>
    </location>
</feature>
<feature type="compositionally biased region" description="Polar residues" evidence="2">
    <location>
        <begin position="413"/>
        <end position="422"/>
    </location>
</feature>
<dbReference type="AlphaFoldDB" id="A0A0G4FXR3"/>
<feature type="coiled-coil region" evidence="1">
    <location>
        <begin position="522"/>
        <end position="549"/>
    </location>
</feature>
<gene>
    <name evidence="3" type="ORF">Vbra_21774</name>
</gene>
<organism evidence="3 4">
    <name type="scientific">Vitrella brassicaformis (strain CCMP3155)</name>
    <dbReference type="NCBI Taxonomy" id="1169540"/>
    <lineage>
        <taxon>Eukaryota</taxon>
        <taxon>Sar</taxon>
        <taxon>Alveolata</taxon>
        <taxon>Colpodellida</taxon>
        <taxon>Vitrellaceae</taxon>
        <taxon>Vitrella</taxon>
    </lineage>
</organism>
<feature type="compositionally biased region" description="Gly residues" evidence="2">
    <location>
        <begin position="189"/>
        <end position="199"/>
    </location>
</feature>
<proteinExistence type="predicted"/>
<feature type="compositionally biased region" description="Basic and acidic residues" evidence="2">
    <location>
        <begin position="170"/>
        <end position="182"/>
    </location>
</feature>
<accession>A0A0G4FXR3</accession>
<dbReference type="VEuPathDB" id="CryptoDB:Vbra_21774"/>
<reference evidence="3 4" key="1">
    <citation type="submission" date="2014-11" db="EMBL/GenBank/DDBJ databases">
        <authorList>
            <person name="Zhu J."/>
            <person name="Qi W."/>
            <person name="Song R."/>
        </authorList>
    </citation>
    <scope>NUCLEOTIDE SEQUENCE [LARGE SCALE GENOMIC DNA]</scope>
</reference>
<evidence type="ECO:0000256" key="1">
    <source>
        <dbReference type="SAM" id="Coils"/>
    </source>
</evidence>
<feature type="compositionally biased region" description="Polar residues" evidence="2">
    <location>
        <begin position="393"/>
        <end position="405"/>
    </location>
</feature>
<feature type="compositionally biased region" description="Basic and acidic residues" evidence="2">
    <location>
        <begin position="290"/>
        <end position="310"/>
    </location>
</feature>
<dbReference type="InParanoid" id="A0A0G4FXR3"/>
<evidence type="ECO:0000256" key="2">
    <source>
        <dbReference type="SAM" id="MobiDB-lite"/>
    </source>
</evidence>
<feature type="region of interest" description="Disordered" evidence="2">
    <location>
        <begin position="247"/>
        <end position="435"/>
    </location>
</feature>
<name>A0A0G4FXR3_VITBC</name>
<dbReference type="Proteomes" id="UP000041254">
    <property type="component" value="Unassembled WGS sequence"/>
</dbReference>
<evidence type="ECO:0000313" key="3">
    <source>
        <dbReference type="EMBL" id="CEM20201.1"/>
    </source>
</evidence>
<keyword evidence="1" id="KW-0175">Coiled coil</keyword>
<feature type="compositionally biased region" description="Basic and acidic residues" evidence="2">
    <location>
        <begin position="340"/>
        <end position="350"/>
    </location>
</feature>
<keyword evidence="4" id="KW-1185">Reference proteome</keyword>
<feature type="compositionally biased region" description="Polar residues" evidence="2">
    <location>
        <begin position="103"/>
        <end position="113"/>
    </location>
</feature>
<protein>
    <submittedName>
        <fullName evidence="3">Uncharacterized protein</fullName>
    </submittedName>
</protein>
<feature type="compositionally biased region" description="Low complexity" evidence="2">
    <location>
        <begin position="352"/>
        <end position="363"/>
    </location>
</feature>
<dbReference type="EMBL" id="CDMY01000521">
    <property type="protein sequence ID" value="CEM20201.1"/>
    <property type="molecule type" value="Genomic_DNA"/>
</dbReference>
<feature type="region of interest" description="Disordered" evidence="2">
    <location>
        <begin position="102"/>
        <end position="202"/>
    </location>
</feature>
<sequence length="694" mass="75386">MSRIRNPSGEGCREWGLAPTLEGNKGTSDLTRRGPASQCVSPPVPPLALPRFEMMYRQPIVPRTAAVAVTTYPFLPAYPHQPNSVCSPYSHSAHGPVRYVSRSGRSLDQSGSTVDELPLGQQQQQEHRLSLSHRSTLESIPVSVPDPGMPEGLPHPPLPTQEEAFSFDGAAKHEEHEHEHPSAGEPHSNGGGGDGGGGLPRYLLPEVPHLPLPMPVPALSVSDLGGIVPPRYGPARCTLPPILEMPVRRSPADKSGAAVARQPPSNRNHDNPAKVNGRKAPVRPKTAGGARREGKGGGDGLAVKEKEKGKKLPLNKSSSMPHLENDQPSHACRPATAAGRIEDRHQDRRHSSALAAAAASPGRAHTHAAHEEGSSAPAAPPLTRSRSAFGRTRPSQPQLTQQPSDKSFDLALTSASARQQKPQRAAEGGENALSGRHWELSLREEARPGSANAAARRAVGQAAVAMLQHAPLPSAGQPSVQASGLPTHLSRASTVYNFVPPPLPEVHPQDIFERTRLAVRAVQDKTDEKKALQKELTKLREQKLQMQSRTVKCQRDIERFKRERLEWTKRSAAVRKLRPPLERAVASYTSEIHNLSLAIKETQEGLVYYSELAGQESEVMSELKQQIVDIRREIASEIKEKDAIQLAARRLTKQLNHVDTKHLNAAKAESELKSTIHETLTFDAATARNMSLRV</sequence>